<dbReference type="SUPFAM" id="SSF48425">
    <property type="entry name" value="Sec7 domain"/>
    <property type="match status" value="1"/>
</dbReference>
<gene>
    <name evidence="2" type="ORF">HNAJ_LOCUS9386</name>
</gene>
<dbReference type="InterPro" id="IPR035999">
    <property type="entry name" value="Sec7_dom_sf"/>
</dbReference>
<feature type="domain" description="SEC7" evidence="1">
    <location>
        <begin position="46"/>
        <end position="93"/>
    </location>
</feature>
<evidence type="ECO:0000313" key="4">
    <source>
        <dbReference type="WBParaSite" id="HNAJ_0000939101-mRNA-1"/>
    </source>
</evidence>
<dbReference type="InterPro" id="IPR000904">
    <property type="entry name" value="Sec7_dom"/>
</dbReference>
<dbReference type="AlphaFoldDB" id="A0A0R3TPI7"/>
<proteinExistence type="predicted"/>
<protein>
    <submittedName>
        <fullName evidence="4">SEC7 domain-containing protein</fullName>
    </submittedName>
</protein>
<organism evidence="4">
    <name type="scientific">Rodentolepis nana</name>
    <name type="common">Dwarf tapeworm</name>
    <name type="synonym">Hymenolepis nana</name>
    <dbReference type="NCBI Taxonomy" id="102285"/>
    <lineage>
        <taxon>Eukaryota</taxon>
        <taxon>Metazoa</taxon>
        <taxon>Spiralia</taxon>
        <taxon>Lophotrochozoa</taxon>
        <taxon>Platyhelminthes</taxon>
        <taxon>Cestoda</taxon>
        <taxon>Eucestoda</taxon>
        <taxon>Cyclophyllidea</taxon>
        <taxon>Hymenolepididae</taxon>
        <taxon>Rodentolepis</taxon>
    </lineage>
</organism>
<dbReference type="GO" id="GO:0005085">
    <property type="term" value="F:guanyl-nucleotide exchange factor activity"/>
    <property type="evidence" value="ECO:0007669"/>
    <property type="project" value="InterPro"/>
</dbReference>
<dbReference type="Pfam" id="PF01369">
    <property type="entry name" value="Sec7"/>
    <property type="match status" value="1"/>
</dbReference>
<evidence type="ECO:0000313" key="2">
    <source>
        <dbReference type="EMBL" id="VDO05855.1"/>
    </source>
</evidence>
<dbReference type="Gene3D" id="1.10.1000.11">
    <property type="entry name" value="Arf Nucleotide-binding Site Opener,domain 2"/>
    <property type="match status" value="1"/>
</dbReference>
<reference evidence="4" key="1">
    <citation type="submission" date="2017-02" db="UniProtKB">
        <authorList>
            <consortium name="WormBaseParasite"/>
        </authorList>
    </citation>
    <scope>IDENTIFICATION</scope>
</reference>
<sequence length="114" mass="13176">MHSIVSKLLEVHWTPRDIAKINLFTCPESVKDDFLLHSMQQLLFSNHCIFNASVARKMSCQEFVNNLMELNNGENNYSSEELKRLYEAFKQEPLRWPVQSPMEFGGGKSGFSHP</sequence>
<reference evidence="2 3" key="2">
    <citation type="submission" date="2018-11" db="EMBL/GenBank/DDBJ databases">
        <authorList>
            <consortium name="Pathogen Informatics"/>
        </authorList>
    </citation>
    <scope>NUCLEOTIDE SEQUENCE [LARGE SCALE GENOMIC DNA]</scope>
</reference>
<dbReference type="WBParaSite" id="HNAJ_0000939101-mRNA-1">
    <property type="protein sequence ID" value="HNAJ_0000939101-mRNA-1"/>
    <property type="gene ID" value="HNAJ_0000939101"/>
</dbReference>
<evidence type="ECO:0000259" key="1">
    <source>
        <dbReference type="Pfam" id="PF01369"/>
    </source>
</evidence>
<keyword evidence="3" id="KW-1185">Reference proteome</keyword>
<accession>A0A0R3TPI7</accession>
<dbReference type="InterPro" id="IPR023394">
    <property type="entry name" value="Sec7_C_sf"/>
</dbReference>
<dbReference type="OrthoDB" id="2157641at2759"/>
<dbReference type="GO" id="GO:0032012">
    <property type="term" value="P:regulation of ARF protein signal transduction"/>
    <property type="evidence" value="ECO:0007669"/>
    <property type="project" value="InterPro"/>
</dbReference>
<dbReference type="STRING" id="102285.A0A0R3TPI7"/>
<dbReference type="EMBL" id="UZAE01012595">
    <property type="protein sequence ID" value="VDO05855.1"/>
    <property type="molecule type" value="Genomic_DNA"/>
</dbReference>
<name>A0A0R3TPI7_RODNA</name>
<evidence type="ECO:0000313" key="3">
    <source>
        <dbReference type="Proteomes" id="UP000278807"/>
    </source>
</evidence>
<dbReference type="Proteomes" id="UP000278807">
    <property type="component" value="Unassembled WGS sequence"/>
</dbReference>